<dbReference type="AlphaFoldDB" id="A0AAD2K4T1"/>
<proteinExistence type="predicted"/>
<dbReference type="Proteomes" id="UP001295794">
    <property type="component" value="Unassembled WGS sequence"/>
</dbReference>
<dbReference type="EMBL" id="CAVNYO010000432">
    <property type="protein sequence ID" value="CAK5278952.1"/>
    <property type="molecule type" value="Genomic_DNA"/>
</dbReference>
<feature type="non-terminal residue" evidence="1">
    <location>
        <position position="78"/>
    </location>
</feature>
<keyword evidence="2" id="KW-1185">Reference proteome</keyword>
<accession>A0AAD2K4T1</accession>
<protein>
    <submittedName>
        <fullName evidence="1">Uncharacterized protein</fullName>
    </submittedName>
</protein>
<gene>
    <name evidence="1" type="ORF">MYCIT1_LOCUS28679</name>
</gene>
<name>A0AAD2K4T1_9AGAR</name>
<evidence type="ECO:0000313" key="1">
    <source>
        <dbReference type="EMBL" id="CAK5278952.1"/>
    </source>
</evidence>
<organism evidence="1 2">
    <name type="scientific">Mycena citricolor</name>
    <dbReference type="NCBI Taxonomy" id="2018698"/>
    <lineage>
        <taxon>Eukaryota</taxon>
        <taxon>Fungi</taxon>
        <taxon>Dikarya</taxon>
        <taxon>Basidiomycota</taxon>
        <taxon>Agaricomycotina</taxon>
        <taxon>Agaricomycetes</taxon>
        <taxon>Agaricomycetidae</taxon>
        <taxon>Agaricales</taxon>
        <taxon>Marasmiineae</taxon>
        <taxon>Mycenaceae</taxon>
        <taxon>Mycena</taxon>
    </lineage>
</organism>
<reference evidence="1" key="1">
    <citation type="submission" date="2023-11" db="EMBL/GenBank/DDBJ databases">
        <authorList>
            <person name="De Vega J J."/>
            <person name="De Vega J J."/>
        </authorList>
    </citation>
    <scope>NUCLEOTIDE SEQUENCE</scope>
</reference>
<comment type="caution">
    <text evidence="1">The sequence shown here is derived from an EMBL/GenBank/DDBJ whole genome shotgun (WGS) entry which is preliminary data.</text>
</comment>
<evidence type="ECO:0000313" key="2">
    <source>
        <dbReference type="Proteomes" id="UP001295794"/>
    </source>
</evidence>
<feature type="non-terminal residue" evidence="1">
    <location>
        <position position="1"/>
    </location>
</feature>
<sequence length="78" mass="9259">WSFSCLYRSPVSRKTMLRQQLSHYTSDVRNIILSLRCNPDPRLPQLRVIPSQMTSLLALMDFRRLWKPKIYPCPSGFF</sequence>